<dbReference type="GO" id="GO:0046872">
    <property type="term" value="F:metal ion binding"/>
    <property type="evidence" value="ECO:0007669"/>
    <property type="project" value="UniProtKB-KW"/>
</dbReference>
<gene>
    <name evidence="10" type="ORF">DFP95_105177</name>
</gene>
<evidence type="ECO:0000256" key="6">
    <source>
        <dbReference type="ARBA" id="ARBA00022670"/>
    </source>
</evidence>
<proteinExistence type="inferred from homology"/>
<evidence type="ECO:0000313" key="11">
    <source>
        <dbReference type="Proteomes" id="UP000256869"/>
    </source>
</evidence>
<evidence type="ECO:0000256" key="5">
    <source>
        <dbReference type="ARBA" id="ARBA00022438"/>
    </source>
</evidence>
<sequence>MKSFQQRIEQYAALAVEVGVNVQPGQTLCIITTISTAPFVREVVKHAYKIGAKYVHVDWSDENIVRTRAELASEEGLAHYPDWHAKGRVEMADAGAAFLWVVAENPDLLKGIDAARIASISKAQQTALQPFRQYTLNNKVAWSIVAVPSPEWANKVFPDLEADTRVDALWEAIFSATRVNDEDPVGSWRSHAESLSSKASWLNERKFKELRYRAPGTDLTIGLPEGAIWTNAGKRNESGNPFIPNMPTEEVFTSPHREKVNGTVSSSKPLSYNGNLIDNFSITFKDGRIVDFQAEKAYDALKQLIETDDGSHYLGEIALVPHRSPISNTDLIFYNTLFDENAACHLAIGFAFPFCLEGGLEMSKEQLKEKGLNDSLTHVDFMIGREELEVDGITEDGRAEAIFRNGNWAF</sequence>
<keyword evidence="8" id="KW-0378">Hydrolase</keyword>
<dbReference type="EMBL" id="QRDY01000005">
    <property type="protein sequence ID" value="RED61748.1"/>
    <property type="molecule type" value="Genomic_DNA"/>
</dbReference>
<keyword evidence="9" id="KW-0482">Metalloprotease</keyword>
<dbReference type="GO" id="GO:0008237">
    <property type="term" value="F:metallopeptidase activity"/>
    <property type="evidence" value="ECO:0007669"/>
    <property type="project" value="UniProtKB-KW"/>
</dbReference>
<evidence type="ECO:0000256" key="3">
    <source>
        <dbReference type="ARBA" id="ARBA00001947"/>
    </source>
</evidence>
<dbReference type="InterPro" id="IPR052170">
    <property type="entry name" value="M29_Exopeptidase"/>
</dbReference>
<dbReference type="AlphaFoldDB" id="A0A3D9IJ39"/>
<organism evidence="10 11">
    <name type="scientific">Cohnella lupini</name>
    <dbReference type="NCBI Taxonomy" id="1294267"/>
    <lineage>
        <taxon>Bacteria</taxon>
        <taxon>Bacillati</taxon>
        <taxon>Bacillota</taxon>
        <taxon>Bacilli</taxon>
        <taxon>Bacillales</taxon>
        <taxon>Paenibacillaceae</taxon>
        <taxon>Cohnella</taxon>
    </lineage>
</organism>
<evidence type="ECO:0000256" key="1">
    <source>
        <dbReference type="ARBA" id="ARBA00001941"/>
    </source>
</evidence>
<evidence type="ECO:0000256" key="8">
    <source>
        <dbReference type="ARBA" id="ARBA00022801"/>
    </source>
</evidence>
<keyword evidence="6" id="KW-0645">Protease</keyword>
<evidence type="ECO:0000256" key="4">
    <source>
        <dbReference type="ARBA" id="ARBA00008236"/>
    </source>
</evidence>
<evidence type="ECO:0000313" key="10">
    <source>
        <dbReference type="EMBL" id="RED61748.1"/>
    </source>
</evidence>
<dbReference type="Proteomes" id="UP000256869">
    <property type="component" value="Unassembled WGS sequence"/>
</dbReference>
<dbReference type="RefSeq" id="WP_115992780.1">
    <property type="nucleotide sequence ID" value="NZ_QRDY01000005.1"/>
</dbReference>
<dbReference type="PRINTS" id="PR00919">
    <property type="entry name" value="THERMOPTASE"/>
</dbReference>
<dbReference type="GO" id="GO:0006508">
    <property type="term" value="P:proteolysis"/>
    <property type="evidence" value="ECO:0007669"/>
    <property type="project" value="UniProtKB-KW"/>
</dbReference>
<accession>A0A3D9IJ39</accession>
<dbReference type="GO" id="GO:0004177">
    <property type="term" value="F:aminopeptidase activity"/>
    <property type="evidence" value="ECO:0007669"/>
    <property type="project" value="UniProtKB-KW"/>
</dbReference>
<comment type="cofactor">
    <cofactor evidence="2">
        <name>Mg(2+)</name>
        <dbReference type="ChEBI" id="CHEBI:18420"/>
    </cofactor>
</comment>
<name>A0A3D9IJ39_9BACL</name>
<dbReference type="SUPFAM" id="SSF144052">
    <property type="entry name" value="Thermophilic metalloprotease-like"/>
    <property type="match status" value="1"/>
</dbReference>
<keyword evidence="7" id="KW-0479">Metal-binding</keyword>
<keyword evidence="11" id="KW-1185">Reference proteome</keyword>
<comment type="cofactor">
    <cofactor evidence="1">
        <name>Co(2+)</name>
        <dbReference type="ChEBI" id="CHEBI:48828"/>
    </cofactor>
</comment>
<protein>
    <submittedName>
        <fullName evidence="10">Aminopeptidase</fullName>
    </submittedName>
</protein>
<dbReference type="InterPro" id="IPR000787">
    <property type="entry name" value="Peptidase_M29"/>
</dbReference>
<dbReference type="PANTHER" id="PTHR34448">
    <property type="entry name" value="AMINOPEPTIDASE"/>
    <property type="match status" value="1"/>
</dbReference>
<keyword evidence="5 10" id="KW-0031">Aminopeptidase</keyword>
<evidence type="ECO:0000256" key="9">
    <source>
        <dbReference type="ARBA" id="ARBA00023049"/>
    </source>
</evidence>
<dbReference type="Pfam" id="PF02073">
    <property type="entry name" value="Peptidase_M29"/>
    <property type="match status" value="1"/>
</dbReference>
<comment type="caution">
    <text evidence="10">The sequence shown here is derived from an EMBL/GenBank/DDBJ whole genome shotgun (WGS) entry which is preliminary data.</text>
</comment>
<comment type="similarity">
    <text evidence="4">Belongs to the peptidase M29 family.</text>
</comment>
<dbReference type="OrthoDB" id="9803993at2"/>
<comment type="cofactor">
    <cofactor evidence="3">
        <name>Zn(2+)</name>
        <dbReference type="ChEBI" id="CHEBI:29105"/>
    </cofactor>
</comment>
<dbReference type="PANTHER" id="PTHR34448:SF3">
    <property type="entry name" value="AMINOPEPTIDASE AMPS"/>
    <property type="match status" value="1"/>
</dbReference>
<evidence type="ECO:0000256" key="7">
    <source>
        <dbReference type="ARBA" id="ARBA00022723"/>
    </source>
</evidence>
<dbReference type="Gene3D" id="3.40.1830.10">
    <property type="entry name" value="Thermophilic metalloprotease (M29)"/>
    <property type="match status" value="1"/>
</dbReference>
<evidence type="ECO:0000256" key="2">
    <source>
        <dbReference type="ARBA" id="ARBA00001946"/>
    </source>
</evidence>
<reference evidence="10 11" key="1">
    <citation type="submission" date="2018-07" db="EMBL/GenBank/DDBJ databases">
        <title>Genomic Encyclopedia of Type Strains, Phase III (KMG-III): the genomes of soil and plant-associated and newly described type strains.</title>
        <authorList>
            <person name="Whitman W."/>
        </authorList>
    </citation>
    <scope>NUCLEOTIDE SEQUENCE [LARGE SCALE GENOMIC DNA]</scope>
    <source>
        <strain evidence="10 11">CECT 8236</strain>
    </source>
</reference>
<dbReference type="InterPro" id="IPR035097">
    <property type="entry name" value="M29_N-terminal"/>
</dbReference>